<keyword evidence="3" id="KW-1185">Reference proteome</keyword>
<dbReference type="Proteomes" id="UP000482487">
    <property type="component" value="Unassembled WGS sequence"/>
</dbReference>
<proteinExistence type="predicted"/>
<evidence type="ECO:0000313" key="2">
    <source>
        <dbReference type="EMBL" id="MYL82713.1"/>
    </source>
</evidence>
<keyword evidence="2" id="KW-0808">Transferase</keyword>
<sequence>MRIVNLHHPAFVPTFRKLGHDVLAIGTTPDCDVHLDQPLSCKRFLEVLAAKDMRPDLILWCDACQPPWIFGFENLPAVVIGYSVDQYLNPWHVPYSAGFDAVFVAQKDYLPLFAAAPTNRPAAWMPLFCDPTVDRDPLIPRDIPVSFVGTLKSFANPGRKAFLDAFRAQAPLFAKQGAYPPIFARSQIVLNQSAAGELNFRLFQAMACGAAVLTEATHNGLADLFTPGLECLTYTRGDAGHAAAVARATLADPATLAAIAAAGKRKTLARHTVLHRARQILDTALHLAQTGAPAQRMAAIQTVHPEMRKAFAMLATDEGLPLPVSERQFFLDMSRP</sequence>
<dbReference type="EMBL" id="WVUD01000007">
    <property type="protein sequence ID" value="MYL82713.1"/>
    <property type="molecule type" value="Genomic_DNA"/>
</dbReference>
<protein>
    <submittedName>
        <fullName evidence="2">Glycosyltransferase</fullName>
    </submittedName>
</protein>
<dbReference type="Gene3D" id="3.40.50.2000">
    <property type="entry name" value="Glycogen Phosphorylase B"/>
    <property type="match status" value="1"/>
</dbReference>
<name>A0A7C9MK99_9BACT</name>
<feature type="domain" description="Spore protein YkvP/CgeB glycosyl transferase-like" evidence="1">
    <location>
        <begin position="175"/>
        <end position="282"/>
    </location>
</feature>
<dbReference type="InterPro" id="IPR055259">
    <property type="entry name" value="YkvP/CgeB_Glyco_trans-like"/>
</dbReference>
<evidence type="ECO:0000259" key="1">
    <source>
        <dbReference type="Pfam" id="PF13524"/>
    </source>
</evidence>
<comment type="caution">
    <text evidence="2">The sequence shown here is derived from an EMBL/GenBank/DDBJ whole genome shotgun (WGS) entry which is preliminary data.</text>
</comment>
<dbReference type="AlphaFoldDB" id="A0A7C9MK99"/>
<dbReference type="Pfam" id="PF13524">
    <property type="entry name" value="Glyco_trans_1_2"/>
    <property type="match status" value="1"/>
</dbReference>
<evidence type="ECO:0000313" key="3">
    <source>
        <dbReference type="Proteomes" id="UP000482487"/>
    </source>
</evidence>
<dbReference type="OrthoDB" id="9800484at2"/>
<reference evidence="2 3" key="1">
    <citation type="submission" date="2020-01" db="EMBL/GenBank/DDBJ databases">
        <title>Genome sequence of Desulfovibrio aerotolerans DSM 16695(T).</title>
        <authorList>
            <person name="Karnachuk O."/>
            <person name="Avakyan M."/>
            <person name="Mardanov A."/>
            <person name="Kadnikov V."/>
            <person name="Ravin N."/>
        </authorList>
    </citation>
    <scope>NUCLEOTIDE SEQUENCE [LARGE SCALE GENOMIC DNA]</scope>
    <source>
        <strain evidence="2 3">DSM 16695</strain>
    </source>
</reference>
<accession>A0A7C9MK99</accession>
<gene>
    <name evidence="2" type="ORF">GTA51_06130</name>
</gene>
<organism evidence="2 3">
    <name type="scientific">Solidesulfovibrio aerotolerans</name>
    <dbReference type="NCBI Taxonomy" id="295255"/>
    <lineage>
        <taxon>Bacteria</taxon>
        <taxon>Pseudomonadati</taxon>
        <taxon>Thermodesulfobacteriota</taxon>
        <taxon>Desulfovibrionia</taxon>
        <taxon>Desulfovibrionales</taxon>
        <taxon>Desulfovibrionaceae</taxon>
        <taxon>Solidesulfovibrio</taxon>
    </lineage>
</organism>
<dbReference type="GO" id="GO:0016740">
    <property type="term" value="F:transferase activity"/>
    <property type="evidence" value="ECO:0007669"/>
    <property type="project" value="UniProtKB-KW"/>
</dbReference>
<dbReference type="SUPFAM" id="SSF53756">
    <property type="entry name" value="UDP-Glycosyltransferase/glycogen phosphorylase"/>
    <property type="match status" value="1"/>
</dbReference>
<dbReference type="RefSeq" id="WP_160959553.1">
    <property type="nucleotide sequence ID" value="NZ_WVUD01000007.1"/>
</dbReference>